<reference evidence="1" key="1">
    <citation type="submission" date="2015-04" db="UniProtKB">
        <authorList>
            <consortium name="EnsemblPlants"/>
        </authorList>
    </citation>
    <scope>IDENTIFICATION</scope>
    <source>
        <strain evidence="1">SL10</strain>
    </source>
</reference>
<dbReference type="EnsemblPlants" id="ONIVA07G06440.1">
    <property type="protein sequence ID" value="ONIVA07G06440.1"/>
    <property type="gene ID" value="ONIVA07G06440"/>
</dbReference>
<keyword evidence="2" id="KW-1185">Reference proteome</keyword>
<protein>
    <submittedName>
        <fullName evidence="1">Uncharacterized protein</fullName>
    </submittedName>
</protein>
<name>A0A0E0HYC0_ORYNI</name>
<reference evidence="1" key="2">
    <citation type="submission" date="2018-04" db="EMBL/GenBank/DDBJ databases">
        <title>OnivRS2 (Oryza nivara Reference Sequence Version 2).</title>
        <authorList>
            <person name="Zhang J."/>
            <person name="Kudrna D."/>
            <person name="Lee S."/>
            <person name="Talag J."/>
            <person name="Rajasekar S."/>
            <person name="Welchert J."/>
            <person name="Hsing Y.-I."/>
            <person name="Wing R.A."/>
        </authorList>
    </citation>
    <scope>NUCLEOTIDE SEQUENCE [LARGE SCALE GENOMIC DNA]</scope>
    <source>
        <strain evidence="1">SL10</strain>
    </source>
</reference>
<dbReference type="Proteomes" id="UP000006591">
    <property type="component" value="Chromosome 7"/>
</dbReference>
<proteinExistence type="predicted"/>
<evidence type="ECO:0000313" key="2">
    <source>
        <dbReference type="Proteomes" id="UP000006591"/>
    </source>
</evidence>
<evidence type="ECO:0000313" key="1">
    <source>
        <dbReference type="EnsemblPlants" id="ONIVA07G06440.1"/>
    </source>
</evidence>
<sequence length="69" mass="8140">MRFCISKLFSQATAITIRFACLTIWLPPFGVFAKLSVLCLTTANKHYNNNKYSLRFIIMTYIVKRRKYI</sequence>
<accession>A0A0E0HYC0</accession>
<dbReference type="AlphaFoldDB" id="A0A0E0HYC0"/>
<dbReference type="Gramene" id="ONIVA07G06440.1">
    <property type="protein sequence ID" value="ONIVA07G06440.1"/>
    <property type="gene ID" value="ONIVA07G06440"/>
</dbReference>
<dbReference type="HOGENOM" id="CLU_2780232_0_0_1"/>
<organism evidence="1">
    <name type="scientific">Oryza nivara</name>
    <name type="common">Indian wild rice</name>
    <name type="synonym">Oryza sativa f. spontanea</name>
    <dbReference type="NCBI Taxonomy" id="4536"/>
    <lineage>
        <taxon>Eukaryota</taxon>
        <taxon>Viridiplantae</taxon>
        <taxon>Streptophyta</taxon>
        <taxon>Embryophyta</taxon>
        <taxon>Tracheophyta</taxon>
        <taxon>Spermatophyta</taxon>
        <taxon>Magnoliopsida</taxon>
        <taxon>Liliopsida</taxon>
        <taxon>Poales</taxon>
        <taxon>Poaceae</taxon>
        <taxon>BOP clade</taxon>
        <taxon>Oryzoideae</taxon>
        <taxon>Oryzeae</taxon>
        <taxon>Oryzinae</taxon>
        <taxon>Oryza</taxon>
    </lineage>
</organism>